<dbReference type="EMBL" id="JAVYJV010000083">
    <property type="protein sequence ID" value="KAK4336852.1"/>
    <property type="molecule type" value="Genomic_DNA"/>
</dbReference>
<dbReference type="InterPro" id="IPR050108">
    <property type="entry name" value="CDK"/>
</dbReference>
<dbReference type="GO" id="GO:0004674">
    <property type="term" value="F:protein serine/threonine kinase activity"/>
    <property type="evidence" value="ECO:0007669"/>
    <property type="project" value="TreeGrafter"/>
</dbReference>
<dbReference type="PANTHER" id="PTHR24056:SF222">
    <property type="entry name" value="CYCLIN-DEPENDENT KINASE-LIKE 1"/>
    <property type="match status" value="1"/>
</dbReference>
<accession>A0AAE1QRC2</accession>
<dbReference type="Gene3D" id="1.10.510.10">
    <property type="entry name" value="Transferase(Phosphotransferase) domain 1"/>
    <property type="match status" value="1"/>
</dbReference>
<evidence type="ECO:0000259" key="3">
    <source>
        <dbReference type="PROSITE" id="PS50011"/>
    </source>
</evidence>
<dbReference type="Proteomes" id="UP001291623">
    <property type="component" value="Unassembled WGS sequence"/>
</dbReference>
<dbReference type="InterPro" id="IPR011009">
    <property type="entry name" value="Kinase-like_dom_sf"/>
</dbReference>
<evidence type="ECO:0000313" key="5">
    <source>
        <dbReference type="Proteomes" id="UP001291623"/>
    </source>
</evidence>
<organism evidence="4 5">
    <name type="scientific">Anisodus tanguticus</name>
    <dbReference type="NCBI Taxonomy" id="243964"/>
    <lineage>
        <taxon>Eukaryota</taxon>
        <taxon>Viridiplantae</taxon>
        <taxon>Streptophyta</taxon>
        <taxon>Embryophyta</taxon>
        <taxon>Tracheophyta</taxon>
        <taxon>Spermatophyta</taxon>
        <taxon>Magnoliopsida</taxon>
        <taxon>eudicotyledons</taxon>
        <taxon>Gunneridae</taxon>
        <taxon>Pentapetalae</taxon>
        <taxon>asterids</taxon>
        <taxon>lamiids</taxon>
        <taxon>Solanales</taxon>
        <taxon>Solanaceae</taxon>
        <taxon>Solanoideae</taxon>
        <taxon>Hyoscyameae</taxon>
        <taxon>Anisodus</taxon>
    </lineage>
</organism>
<name>A0AAE1QRC2_9SOLA</name>
<dbReference type="InterPro" id="IPR000719">
    <property type="entry name" value="Prot_kinase_dom"/>
</dbReference>
<dbReference type="Pfam" id="PF00069">
    <property type="entry name" value="Pkinase"/>
    <property type="match status" value="1"/>
</dbReference>
<dbReference type="AlphaFoldDB" id="A0AAE1QRC2"/>
<protein>
    <recommendedName>
        <fullName evidence="3">Protein kinase domain-containing protein</fullName>
    </recommendedName>
</protein>
<evidence type="ECO:0000313" key="4">
    <source>
        <dbReference type="EMBL" id="KAK4336852.1"/>
    </source>
</evidence>
<gene>
    <name evidence="4" type="ORF">RND71_043401</name>
</gene>
<sequence>MTQEEFCRVVAQTTSTLSTTFNAGLTEQMSLEKQDEHFSSPSASGQMLGVMLSDNSLLSKLEQVAIFMNLAIPGITNIPKGLSSEINPRQVPPEYFTVRRFKPVTYSTTGNFVLNSTSKFRTVNSKFQLLNSDIFIIGASVPIRLDTAWYRAPELLVGDTSYGFAVDIWAIGCVHAELILGEPLWPGKSDIDQLHLIRLTLGQLIPKHLNVFKNNQYFAEFLVMNII</sequence>
<dbReference type="GO" id="GO:0005524">
    <property type="term" value="F:ATP binding"/>
    <property type="evidence" value="ECO:0007669"/>
    <property type="project" value="UniProtKB-KW"/>
</dbReference>
<keyword evidence="2" id="KW-0067">ATP-binding</keyword>
<comment type="caution">
    <text evidence="4">The sequence shown here is derived from an EMBL/GenBank/DDBJ whole genome shotgun (WGS) entry which is preliminary data.</text>
</comment>
<proteinExistence type="predicted"/>
<keyword evidence="1" id="KW-0547">Nucleotide-binding</keyword>
<evidence type="ECO:0000256" key="2">
    <source>
        <dbReference type="ARBA" id="ARBA00022840"/>
    </source>
</evidence>
<reference evidence="4" key="1">
    <citation type="submission" date="2023-12" db="EMBL/GenBank/DDBJ databases">
        <title>Genome assembly of Anisodus tanguticus.</title>
        <authorList>
            <person name="Wang Y.-J."/>
        </authorList>
    </citation>
    <scope>NUCLEOTIDE SEQUENCE</scope>
    <source>
        <strain evidence="4">KB-2021</strain>
        <tissue evidence="4">Leaf</tissue>
    </source>
</reference>
<evidence type="ECO:0000256" key="1">
    <source>
        <dbReference type="ARBA" id="ARBA00022741"/>
    </source>
</evidence>
<dbReference type="PANTHER" id="PTHR24056">
    <property type="entry name" value="CELL DIVISION PROTEIN KINASE"/>
    <property type="match status" value="1"/>
</dbReference>
<feature type="domain" description="Protein kinase" evidence="3">
    <location>
        <begin position="1"/>
        <end position="227"/>
    </location>
</feature>
<dbReference type="GO" id="GO:0005634">
    <property type="term" value="C:nucleus"/>
    <property type="evidence" value="ECO:0007669"/>
    <property type="project" value="TreeGrafter"/>
</dbReference>
<dbReference type="PROSITE" id="PS50011">
    <property type="entry name" value="PROTEIN_KINASE_DOM"/>
    <property type="match status" value="1"/>
</dbReference>
<keyword evidence="5" id="KW-1185">Reference proteome</keyword>
<dbReference type="SUPFAM" id="SSF56112">
    <property type="entry name" value="Protein kinase-like (PK-like)"/>
    <property type="match status" value="1"/>
</dbReference>